<keyword evidence="2" id="KW-1185">Reference proteome</keyword>
<gene>
    <name evidence="1" type="primary">cbbYP</name>
    <name evidence="1" type="ORF">NSCAC_0818</name>
</gene>
<dbReference type="RefSeq" id="WP_197745123.1">
    <property type="nucleotide sequence ID" value="NZ_LR778175.1"/>
</dbReference>
<dbReference type="Pfam" id="PF13419">
    <property type="entry name" value="HAD_2"/>
    <property type="match status" value="1"/>
</dbReference>
<proteinExistence type="predicted"/>
<dbReference type="PANTHER" id="PTHR42896">
    <property type="entry name" value="XYLULOSE-1,5-BISPHOSPHATE (XUBP) PHOSPHATASE"/>
    <property type="match status" value="1"/>
</dbReference>
<dbReference type="InterPro" id="IPR023214">
    <property type="entry name" value="HAD_sf"/>
</dbReference>
<dbReference type="SFLD" id="SFLDF00035">
    <property type="entry name" value="phosphoglycolate_phosphatase"/>
    <property type="match status" value="1"/>
</dbReference>
<organism evidence="1 2">
    <name type="scientific">Candidatus Nitrosacidococcus tergens</name>
    <dbReference type="NCBI Taxonomy" id="553981"/>
    <lineage>
        <taxon>Bacteria</taxon>
        <taxon>Pseudomonadati</taxon>
        <taxon>Pseudomonadota</taxon>
        <taxon>Gammaproteobacteria</taxon>
        <taxon>Chromatiales</taxon>
        <taxon>Chromatiaceae</taxon>
        <taxon>Candidatus Nitrosacidococcus</taxon>
    </lineage>
</organism>
<dbReference type="SFLD" id="SFLDG01129">
    <property type="entry name" value="C1.5:_HAD__Beta-PGM__Phosphata"/>
    <property type="match status" value="1"/>
</dbReference>
<dbReference type="Proteomes" id="UP000516072">
    <property type="component" value="Chromosome"/>
</dbReference>
<accession>A0A7G1Q9G6</accession>
<dbReference type="PANTHER" id="PTHR42896:SF2">
    <property type="entry name" value="CBBY-LIKE PROTEIN"/>
    <property type="match status" value="1"/>
</dbReference>
<sequence>MKLRGLIFDVDGTLAETEREGHRIAFNQVFKKFGLNWDWDSRLYGTLLKISGGKERILYYINHYQPNFISPIATDNFITQLHQLKNQYYLQLLEEGKIPLRPGIARLISEAKKSNLKLGIATTTTEENVIGLLQAHFGAEGPKWFDCIAAGDMVRNKKPASDIYYYCLQKLDLNASQCIAFEDSENGMRAAIGAQIKTIVTVNDYTENENFSGATLILEHLGDPQFPTKIPNEKNLNYVTIDFLIQLLTER</sequence>
<dbReference type="InterPro" id="IPR006439">
    <property type="entry name" value="HAD-SF_hydro_IA"/>
</dbReference>
<dbReference type="EMBL" id="LR778175">
    <property type="protein sequence ID" value="CAB1275741.1"/>
    <property type="molecule type" value="Genomic_DNA"/>
</dbReference>
<reference evidence="1 2" key="1">
    <citation type="submission" date="2020-03" db="EMBL/GenBank/DDBJ databases">
        <authorList>
            <person name="Picone N."/>
        </authorList>
    </citation>
    <scope>NUCLEOTIDE SEQUENCE [LARGE SCALE GENOMIC DNA]</scope>
    <source>
        <strain evidence="1">NSCAC1</strain>
    </source>
</reference>
<dbReference type="InterPro" id="IPR036412">
    <property type="entry name" value="HAD-like_sf"/>
</dbReference>
<dbReference type="GO" id="GO:0016787">
    <property type="term" value="F:hydrolase activity"/>
    <property type="evidence" value="ECO:0007669"/>
    <property type="project" value="InterPro"/>
</dbReference>
<evidence type="ECO:0000313" key="1">
    <source>
        <dbReference type="EMBL" id="CAB1275741.1"/>
    </source>
</evidence>
<dbReference type="CDD" id="cd07528">
    <property type="entry name" value="HAD_CbbY-like"/>
    <property type="match status" value="1"/>
</dbReference>
<protein>
    <submittedName>
        <fullName evidence="1">Protein CbbY, plasmid</fullName>
    </submittedName>
</protein>
<dbReference type="Gene3D" id="3.40.50.1000">
    <property type="entry name" value="HAD superfamily/HAD-like"/>
    <property type="match status" value="1"/>
</dbReference>
<dbReference type="Gene3D" id="1.10.150.240">
    <property type="entry name" value="Putative phosphatase, domain 2"/>
    <property type="match status" value="1"/>
</dbReference>
<dbReference type="SFLD" id="SFLDS00003">
    <property type="entry name" value="Haloacid_Dehalogenase"/>
    <property type="match status" value="1"/>
</dbReference>
<name>A0A7G1Q9G6_9GAMM</name>
<dbReference type="PRINTS" id="PR00413">
    <property type="entry name" value="HADHALOGNASE"/>
</dbReference>
<dbReference type="SFLD" id="SFLDG01135">
    <property type="entry name" value="C1.5.6:_HAD__Beta-PGM__Phospha"/>
    <property type="match status" value="1"/>
</dbReference>
<dbReference type="InterPro" id="IPR044999">
    <property type="entry name" value="CbbY-like"/>
</dbReference>
<dbReference type="KEGG" id="ntg:NSCAC_0818"/>
<dbReference type="SUPFAM" id="SSF56784">
    <property type="entry name" value="HAD-like"/>
    <property type="match status" value="1"/>
</dbReference>
<evidence type="ECO:0000313" key="2">
    <source>
        <dbReference type="Proteomes" id="UP000516072"/>
    </source>
</evidence>
<dbReference type="InterPro" id="IPR041492">
    <property type="entry name" value="HAD_2"/>
</dbReference>
<dbReference type="NCBIfam" id="TIGR01509">
    <property type="entry name" value="HAD-SF-IA-v3"/>
    <property type="match status" value="1"/>
</dbReference>
<dbReference type="AlphaFoldDB" id="A0A7G1Q9G6"/>
<dbReference type="InterPro" id="IPR023198">
    <property type="entry name" value="PGP-like_dom2"/>
</dbReference>